<dbReference type="GO" id="GO:0046047">
    <property type="term" value="P:TTP catabolic process"/>
    <property type="evidence" value="ECO:0007669"/>
    <property type="project" value="TreeGrafter"/>
</dbReference>
<dbReference type="Pfam" id="PF03819">
    <property type="entry name" value="MazG"/>
    <property type="match status" value="1"/>
</dbReference>
<dbReference type="InterPro" id="IPR048011">
    <property type="entry name" value="NTP-PPase_MazG-like_C"/>
</dbReference>
<name>A0A1H8F3S9_9RHOB</name>
<evidence type="ECO:0000256" key="3">
    <source>
        <dbReference type="ARBA" id="ARBA00066372"/>
    </source>
</evidence>
<dbReference type="CDD" id="cd11529">
    <property type="entry name" value="NTP-PPase_MazG_Cterm"/>
    <property type="match status" value="1"/>
</dbReference>
<evidence type="ECO:0000256" key="1">
    <source>
        <dbReference type="ARBA" id="ARBA00052141"/>
    </source>
</evidence>
<dbReference type="EMBL" id="FOCI01000012">
    <property type="protein sequence ID" value="SEN26365.1"/>
    <property type="molecule type" value="Genomic_DNA"/>
</dbReference>
<dbReference type="NCBIfam" id="NF007113">
    <property type="entry name" value="PRK09562.1"/>
    <property type="match status" value="1"/>
</dbReference>
<organism evidence="6 7">
    <name type="scientific">Loktanella fryxellensis</name>
    <dbReference type="NCBI Taxonomy" id="245187"/>
    <lineage>
        <taxon>Bacteria</taxon>
        <taxon>Pseudomonadati</taxon>
        <taxon>Pseudomonadota</taxon>
        <taxon>Alphaproteobacteria</taxon>
        <taxon>Rhodobacterales</taxon>
        <taxon>Roseobacteraceae</taxon>
        <taxon>Loktanella</taxon>
    </lineage>
</organism>
<dbReference type="PANTHER" id="PTHR30522:SF0">
    <property type="entry name" value="NUCLEOSIDE TRIPHOSPHATE PYROPHOSPHOHYDROLASE"/>
    <property type="match status" value="1"/>
</dbReference>
<dbReference type="InterPro" id="IPR004518">
    <property type="entry name" value="MazG-like_dom"/>
</dbReference>
<dbReference type="InterPro" id="IPR021130">
    <property type="entry name" value="PRib-ATP_PPHydrolase-like"/>
</dbReference>
<dbReference type="FunFam" id="1.10.287.1080:FF:000003">
    <property type="entry name" value="Nucleoside triphosphate pyrophosphohydrolase"/>
    <property type="match status" value="1"/>
</dbReference>
<dbReference type="AlphaFoldDB" id="A0A1H8F3S9"/>
<dbReference type="RefSeq" id="WP_089902833.1">
    <property type="nucleotide sequence ID" value="NZ_FOCI01000012.1"/>
</dbReference>
<evidence type="ECO:0000256" key="2">
    <source>
        <dbReference type="ARBA" id="ARBA00061115"/>
    </source>
</evidence>
<dbReference type="STRING" id="245187.SAMN04488003_11238"/>
<evidence type="ECO:0000256" key="4">
    <source>
        <dbReference type="ARBA" id="ARBA00074799"/>
    </source>
</evidence>
<dbReference type="InterPro" id="IPR048015">
    <property type="entry name" value="NTP-PPase_MazG-like_N"/>
</dbReference>
<proteinExistence type="inferred from homology"/>
<dbReference type="CDD" id="cd11528">
    <property type="entry name" value="NTP-PPase_MazG_Nterm"/>
    <property type="match status" value="1"/>
</dbReference>
<dbReference type="Proteomes" id="UP000199585">
    <property type="component" value="Unassembled WGS sequence"/>
</dbReference>
<comment type="similarity">
    <text evidence="2">Belongs to the nucleoside triphosphate pyrophosphohydrolase family.</text>
</comment>
<evidence type="ECO:0000259" key="5">
    <source>
        <dbReference type="Pfam" id="PF03819"/>
    </source>
</evidence>
<dbReference type="Pfam" id="PF01503">
    <property type="entry name" value="PRA-PH"/>
    <property type="match status" value="1"/>
</dbReference>
<protein>
    <recommendedName>
        <fullName evidence="4">Nucleoside triphosphate pyrophosphohydrolase</fullName>
        <ecNumber evidence="3">3.6.1.8</ecNumber>
    </recommendedName>
</protein>
<dbReference type="Gene3D" id="1.10.287.1080">
    <property type="entry name" value="MazG-like"/>
    <property type="match status" value="2"/>
</dbReference>
<feature type="domain" description="NTP pyrophosphohydrolase MazG-like" evidence="5">
    <location>
        <begin position="42"/>
        <end position="115"/>
    </location>
</feature>
<dbReference type="InterPro" id="IPR011551">
    <property type="entry name" value="NTP_PyrPHydrolase_MazG"/>
</dbReference>
<evidence type="ECO:0000313" key="6">
    <source>
        <dbReference type="EMBL" id="SEN26365.1"/>
    </source>
</evidence>
<dbReference type="PANTHER" id="PTHR30522">
    <property type="entry name" value="NUCLEOSIDE TRIPHOSPHATE PYROPHOSPHOHYDROLASE"/>
    <property type="match status" value="1"/>
</dbReference>
<dbReference type="GO" id="GO:0047693">
    <property type="term" value="F:ATP diphosphatase activity"/>
    <property type="evidence" value="ECO:0007669"/>
    <property type="project" value="UniProtKB-EC"/>
</dbReference>
<sequence length="278" mass="30736">MTDTPRSHDRLIFDPHGGMPRLLAIMSALRDQQTGCPWDIAQDFATIAPYTIEEAYEVADAIARGNHDDLRGELGDLLLQSVYHTQMATEAGLFTFDDVVRDIANKMVARHPHVFGDQNRDKTPDQQTADWEAIKAQERAARAEGRTLDGVAIGLPALMRAVKLQKRAARVGFDWPDVALVVDKIAEEAAELVEARDTMSLAEVAEEYGDLLFVMANLGRHLGVDPEEALRAANAKFSRRFNAVEDALAAMGRRPADSDLAEMDALWDAAKAHERMTD</sequence>
<dbReference type="EC" id="3.6.1.8" evidence="3"/>
<evidence type="ECO:0000313" key="7">
    <source>
        <dbReference type="Proteomes" id="UP000199585"/>
    </source>
</evidence>
<accession>A0A1H8F3S9</accession>
<dbReference type="GO" id="GO:0046052">
    <property type="term" value="P:UTP catabolic process"/>
    <property type="evidence" value="ECO:0007669"/>
    <property type="project" value="TreeGrafter"/>
</dbReference>
<dbReference type="GO" id="GO:0046081">
    <property type="term" value="P:dUTP catabolic process"/>
    <property type="evidence" value="ECO:0007669"/>
    <property type="project" value="TreeGrafter"/>
</dbReference>
<comment type="catalytic activity">
    <reaction evidence="1">
        <text>ATP + H2O = AMP + diphosphate + H(+)</text>
        <dbReference type="Rhea" id="RHEA:14245"/>
        <dbReference type="ChEBI" id="CHEBI:15377"/>
        <dbReference type="ChEBI" id="CHEBI:15378"/>
        <dbReference type="ChEBI" id="CHEBI:30616"/>
        <dbReference type="ChEBI" id="CHEBI:33019"/>
        <dbReference type="ChEBI" id="CHEBI:456215"/>
        <dbReference type="EC" id="3.6.1.8"/>
    </reaction>
</comment>
<reference evidence="6 7" key="1">
    <citation type="submission" date="2016-10" db="EMBL/GenBank/DDBJ databases">
        <authorList>
            <person name="de Groot N.N."/>
        </authorList>
    </citation>
    <scope>NUCLEOTIDE SEQUENCE [LARGE SCALE GENOMIC DNA]</scope>
    <source>
        <strain evidence="6 7">DSM 16213</strain>
    </source>
</reference>
<dbReference type="GO" id="GO:0006203">
    <property type="term" value="P:dGTP catabolic process"/>
    <property type="evidence" value="ECO:0007669"/>
    <property type="project" value="TreeGrafter"/>
</dbReference>
<dbReference type="SUPFAM" id="SSF101386">
    <property type="entry name" value="all-alpha NTP pyrophosphatases"/>
    <property type="match status" value="2"/>
</dbReference>
<dbReference type="GO" id="GO:0006950">
    <property type="term" value="P:response to stress"/>
    <property type="evidence" value="ECO:0007669"/>
    <property type="project" value="UniProtKB-ARBA"/>
</dbReference>
<keyword evidence="7" id="KW-1185">Reference proteome</keyword>
<dbReference type="FunFam" id="1.10.287.1080:FF:000001">
    <property type="entry name" value="Nucleoside triphosphate pyrophosphohydrolase"/>
    <property type="match status" value="1"/>
</dbReference>
<gene>
    <name evidence="6" type="ORF">SAMN04488003_11238</name>
</gene>
<dbReference type="OrthoDB" id="9808939at2"/>
<dbReference type="GO" id="GO:0046061">
    <property type="term" value="P:dATP catabolic process"/>
    <property type="evidence" value="ECO:0007669"/>
    <property type="project" value="TreeGrafter"/>
</dbReference>
<dbReference type="GO" id="GO:0046076">
    <property type="term" value="P:dTTP catabolic process"/>
    <property type="evidence" value="ECO:0007669"/>
    <property type="project" value="TreeGrafter"/>
</dbReference>
<dbReference type="NCBIfam" id="TIGR00444">
    <property type="entry name" value="mazG"/>
    <property type="match status" value="1"/>
</dbReference>